<dbReference type="OrthoDB" id="1081007at2759"/>
<evidence type="ECO:0000256" key="1">
    <source>
        <dbReference type="ARBA" id="ARBA00084097"/>
    </source>
</evidence>
<evidence type="ECO:0000313" key="4">
    <source>
        <dbReference type="Proteomes" id="UP000504606"/>
    </source>
</evidence>
<feature type="binding site" evidence="3">
    <location>
        <position position="367"/>
    </location>
    <ligand>
        <name>L-glutamate</name>
        <dbReference type="ChEBI" id="CHEBI:29985"/>
    </ligand>
</feature>
<feature type="binding site" evidence="3">
    <location>
        <position position="49"/>
    </location>
    <ligand>
        <name>L-glutamate</name>
        <dbReference type="ChEBI" id="CHEBI:29985"/>
    </ligand>
</feature>
<reference evidence="5" key="1">
    <citation type="journal article" date="2018" name="Proc. Natl. Acad. Sci. U.S.A.">
        <title>Phylogenomics and the evolution of hemipteroid insects.</title>
        <authorList>
            <person name="Johnson K.P."/>
            <person name="Dietrich C.H."/>
            <person name="Friedrich F."/>
            <person name="Beutel R.G."/>
            <person name="Wipfler B."/>
            <person name="Peters R.S."/>
            <person name="Allen J.M."/>
            <person name="Petersen M."/>
            <person name="Donath A."/>
            <person name="Walden K.K."/>
            <person name="Kozlov A.M."/>
            <person name="Podsiadlowski L."/>
            <person name="Mayer C."/>
            <person name="Meusemann K."/>
            <person name="Vasilikopoulos A."/>
            <person name="Waterhouse R.M."/>
            <person name="Cameron S.L."/>
            <person name="Weirauch C."/>
            <person name="Swanson D.R."/>
            <person name="Percy D.M."/>
            <person name="Hardy N.B."/>
            <person name="Terry I."/>
            <person name="Liu S."/>
            <person name="Zhou X."/>
            <person name="Misof B."/>
            <person name="Robertson H.M."/>
            <person name="Yoshizawa K."/>
        </authorList>
    </citation>
    <scope>NUCLEOTIDE SEQUENCE</scope>
</reference>
<dbReference type="RefSeq" id="XP_052120708.1">
    <property type="nucleotide sequence ID" value="XM_052264748.1"/>
</dbReference>
<dbReference type="GO" id="GO:0005886">
    <property type="term" value="C:plasma membrane"/>
    <property type="evidence" value="ECO:0007669"/>
    <property type="project" value="TreeGrafter"/>
</dbReference>
<evidence type="ECO:0000256" key="2">
    <source>
        <dbReference type="PIRSR" id="PIRSR600101-1"/>
    </source>
</evidence>
<feature type="active site" description="Nucleophile" evidence="2">
    <location>
        <position position="325"/>
    </location>
</feature>
<dbReference type="Proteomes" id="UP000504606">
    <property type="component" value="Unplaced"/>
</dbReference>
<dbReference type="Gene3D" id="3.60.20.40">
    <property type="match status" value="1"/>
</dbReference>
<dbReference type="GO" id="GO:0006751">
    <property type="term" value="P:glutathione catabolic process"/>
    <property type="evidence" value="ECO:0007669"/>
    <property type="project" value="InterPro"/>
</dbReference>
<dbReference type="PANTHER" id="PTHR11686">
    <property type="entry name" value="GAMMA GLUTAMYL TRANSPEPTIDASE"/>
    <property type="match status" value="1"/>
</dbReference>
<proteinExistence type="predicted"/>
<sequence length="513" mass="56355">MNNGTAVDAAIAALFCNGIVNGHSMGLGGGFQMVIYSAKEKKAHVLDAREAAPLSSHPNMFTSKEEARTGPRAACVPGELRGYWEAHKRFGRLEWAELIAPSIKICRNGYAMTMHQYMSLSRNKLVKVDSTLRETFIDPNTGEFRRAGTLIKLNRLCDTLQTIADEGGDVLYNGTLANVFARDLVDLGSLITREDLKIYQPRWREPVTVELQNGIKFHSVPPPGSGALLAFVLSFLDGYGFNSRSTADVPSAVTTYHRIVEAFKYAYGFRTKLGDPDFVDVRKELELLTSRRYADELRRNTMDNFTSLDASKYGGVFFNPPDAGTAHVSVISEEGDAVSVTSTIDIYFGAGVTSPQTGITLSSGMDDFSWEKFKNYFGLPGSPSNAVAPQKRPLSSMSPSILVDRNDEVRLVVGASGGTKIPTAIANVIIRHLWFEESIKEAVDAPRFHHQLLPMEISYEFGTLDQIVKGLEKIGHKTSRYRAASSVACAISKFNNTITANADFRKGGEVFGY</sequence>
<dbReference type="InterPro" id="IPR000101">
    <property type="entry name" value="GGT_peptidase"/>
</dbReference>
<keyword evidence="1" id="KW-0800">Toxin</keyword>
<name>A0A9C6WY14_FRAOC</name>
<dbReference type="PRINTS" id="PR01210">
    <property type="entry name" value="GGTRANSPTASE"/>
</dbReference>
<keyword evidence="1" id="KW-1199">Hemostasis impairing toxin</keyword>
<dbReference type="KEGG" id="foc:113210371"/>
<dbReference type="GO" id="GO:0036374">
    <property type="term" value="F:glutathione hydrolase activity"/>
    <property type="evidence" value="ECO:0007669"/>
    <property type="project" value="InterPro"/>
</dbReference>
<feature type="binding site" evidence="3">
    <location>
        <begin position="395"/>
        <end position="396"/>
    </location>
    <ligand>
        <name>L-glutamate</name>
        <dbReference type="ChEBI" id="CHEBI:29985"/>
    </ligand>
</feature>
<dbReference type="Gene3D" id="1.10.246.130">
    <property type="match status" value="1"/>
</dbReference>
<evidence type="ECO:0000256" key="3">
    <source>
        <dbReference type="PIRSR" id="PIRSR600101-2"/>
    </source>
</evidence>
<dbReference type="InterPro" id="IPR029055">
    <property type="entry name" value="Ntn_hydrolases_N"/>
</dbReference>
<protein>
    <submittedName>
        <fullName evidence="5">Scoloptoxin SSD14</fullName>
    </submittedName>
</protein>
<organism evidence="4 5">
    <name type="scientific">Frankliniella occidentalis</name>
    <name type="common">Western flower thrips</name>
    <name type="synonym">Euthrips occidentalis</name>
    <dbReference type="NCBI Taxonomy" id="133901"/>
    <lineage>
        <taxon>Eukaryota</taxon>
        <taxon>Metazoa</taxon>
        <taxon>Ecdysozoa</taxon>
        <taxon>Arthropoda</taxon>
        <taxon>Hexapoda</taxon>
        <taxon>Insecta</taxon>
        <taxon>Pterygota</taxon>
        <taxon>Neoptera</taxon>
        <taxon>Paraneoptera</taxon>
        <taxon>Thysanoptera</taxon>
        <taxon>Terebrantia</taxon>
        <taxon>Thripoidea</taxon>
        <taxon>Thripidae</taxon>
        <taxon>Frankliniella</taxon>
    </lineage>
</organism>
<keyword evidence="1" id="KW-1202">Platelet aggregation activating toxin</keyword>
<dbReference type="Pfam" id="PF01019">
    <property type="entry name" value="G_glu_transpept"/>
    <property type="match status" value="1"/>
</dbReference>
<dbReference type="PANTHER" id="PTHR11686:SF9">
    <property type="entry name" value="RE13973P"/>
    <property type="match status" value="1"/>
</dbReference>
<keyword evidence="4" id="KW-1185">Reference proteome</keyword>
<feature type="binding site" evidence="3">
    <location>
        <position position="418"/>
    </location>
    <ligand>
        <name>L-glutamate</name>
        <dbReference type="ChEBI" id="CHEBI:29985"/>
    </ligand>
</feature>
<dbReference type="GeneID" id="113210371"/>
<evidence type="ECO:0000313" key="5">
    <source>
        <dbReference type="RefSeq" id="XP_052120708.1"/>
    </source>
</evidence>
<dbReference type="FunFam" id="3.60.20.40:FF:000001">
    <property type="entry name" value="Gamma-glutamyltranspeptidase 1"/>
    <property type="match status" value="1"/>
</dbReference>
<reference evidence="5" key="2">
    <citation type="submission" date="2025-08" db="UniProtKB">
        <authorList>
            <consortium name="RefSeq"/>
        </authorList>
    </citation>
    <scope>IDENTIFICATION</scope>
</reference>
<dbReference type="AlphaFoldDB" id="A0A9C6WY14"/>
<accession>A0A9C6WY14</accession>
<dbReference type="SUPFAM" id="SSF56235">
    <property type="entry name" value="N-terminal nucleophile aminohydrolases (Ntn hydrolases)"/>
    <property type="match status" value="1"/>
</dbReference>
<dbReference type="InterPro" id="IPR043137">
    <property type="entry name" value="GGT_ssub_C"/>
</dbReference>
<dbReference type="FunFam" id="1.10.246.130:FF:000001">
    <property type="entry name" value="Gamma-glutamyltransferase 5 isoform 1"/>
    <property type="match status" value="1"/>
</dbReference>
<gene>
    <name evidence="5" type="primary">LOC113210371</name>
</gene>
<dbReference type="InterPro" id="IPR043138">
    <property type="entry name" value="GGT_lsub"/>
</dbReference>